<dbReference type="Pfam" id="PF10152">
    <property type="entry name" value="CCDC53"/>
    <property type="match status" value="2"/>
</dbReference>
<dbReference type="InParanoid" id="A0A024FZE0"/>
<name>A0A024FZE0_9STRA</name>
<dbReference type="AlphaFoldDB" id="A0A024FZE0"/>
<dbReference type="Proteomes" id="UP000053237">
    <property type="component" value="Unassembled WGS sequence"/>
</dbReference>
<comment type="similarity">
    <text evidence="1">Belongs to the CCDC53 family.</text>
</comment>
<dbReference type="GO" id="GO:0071203">
    <property type="term" value="C:WASH complex"/>
    <property type="evidence" value="ECO:0007669"/>
    <property type="project" value="InterPro"/>
</dbReference>
<organism evidence="4 5">
    <name type="scientific">Albugo candida</name>
    <dbReference type="NCBI Taxonomy" id="65357"/>
    <lineage>
        <taxon>Eukaryota</taxon>
        <taxon>Sar</taxon>
        <taxon>Stramenopiles</taxon>
        <taxon>Oomycota</taxon>
        <taxon>Peronosporomycetes</taxon>
        <taxon>Albuginales</taxon>
        <taxon>Albuginaceae</taxon>
        <taxon>Albugo</taxon>
    </lineage>
</organism>
<evidence type="ECO:0000256" key="2">
    <source>
        <dbReference type="SAM" id="Coils"/>
    </source>
</evidence>
<feature type="compositionally biased region" description="Basic residues" evidence="3">
    <location>
        <begin position="347"/>
        <end position="356"/>
    </location>
</feature>
<dbReference type="EMBL" id="CAIX01000004">
    <property type="protein sequence ID" value="CCI39944.1"/>
    <property type="molecule type" value="Genomic_DNA"/>
</dbReference>
<dbReference type="GO" id="GO:0006887">
    <property type="term" value="P:exocytosis"/>
    <property type="evidence" value="ECO:0007669"/>
    <property type="project" value="TreeGrafter"/>
</dbReference>
<protein>
    <submittedName>
        <fullName evidence="4">Uncharacterized protein</fullName>
    </submittedName>
</protein>
<dbReference type="STRING" id="65357.A0A024FZE0"/>
<dbReference type="PANTHER" id="PTHR13015">
    <property type="entry name" value="PROTEIN AD-016-RELATED"/>
    <property type="match status" value="1"/>
</dbReference>
<keyword evidence="5" id="KW-1185">Reference proteome</keyword>
<dbReference type="GO" id="GO:0030041">
    <property type="term" value="P:actin filament polymerization"/>
    <property type="evidence" value="ECO:0007669"/>
    <property type="project" value="TreeGrafter"/>
</dbReference>
<dbReference type="PANTHER" id="PTHR13015:SF0">
    <property type="entry name" value="WASH COMPLEX SUBUNIT 3"/>
    <property type="match status" value="1"/>
</dbReference>
<accession>A0A024FZE0</accession>
<dbReference type="OrthoDB" id="268027at2759"/>
<evidence type="ECO:0000313" key="4">
    <source>
        <dbReference type="EMBL" id="CCI39944.1"/>
    </source>
</evidence>
<keyword evidence="2" id="KW-0175">Coiled coil</keyword>
<evidence type="ECO:0000256" key="3">
    <source>
        <dbReference type="SAM" id="MobiDB-lite"/>
    </source>
</evidence>
<feature type="coiled-coil region" evidence="2">
    <location>
        <begin position="141"/>
        <end position="175"/>
    </location>
</feature>
<dbReference type="InterPro" id="IPR019309">
    <property type="entry name" value="WASHC3"/>
</dbReference>
<evidence type="ECO:0000256" key="1">
    <source>
        <dbReference type="ARBA" id="ARBA00006290"/>
    </source>
</evidence>
<reference evidence="4 5" key="1">
    <citation type="submission" date="2012-05" db="EMBL/GenBank/DDBJ databases">
        <title>Recombination and specialization in a pathogen metapopulation.</title>
        <authorList>
            <person name="Gardiner A."/>
            <person name="Kemen E."/>
            <person name="Schultz-Larsen T."/>
            <person name="MacLean D."/>
            <person name="Van Oosterhout C."/>
            <person name="Jones J.D.G."/>
        </authorList>
    </citation>
    <scope>NUCLEOTIDE SEQUENCE [LARGE SCALE GENOMIC DNA]</scope>
    <source>
        <strain evidence="4 5">Ac Nc2</strain>
    </source>
</reference>
<proteinExistence type="inferred from homology"/>
<comment type="caution">
    <text evidence="4">The sequence shown here is derived from an EMBL/GenBank/DDBJ whole genome shotgun (WGS) entry which is preliminary data.</text>
</comment>
<sequence length="356" mass="40808">MDDDSGDELMQQLPVVERQLLGSFARNVEELITATRLANNAISAVIEDFAFVRRFCGFPIHLSSLFWLDTARLSINESDISESELESESEKGDSMVSNVSLMSMTSVRTKRSSSFQNITTASEFVGAIEKQLKNVIHFATRAEHSQQNKQKHDRLKHLQQQLAQLSEQFSQSKNLGKEKSVRSYSFLRRLHSSERHNSLTHERPISCESKNDSIVQKPTIAIDPRPEMDDQNLYTPLLIKDDPQYRKFFKLKDMHMPVLKIQAKMRAEGVDPALLQNAHAISPNDKGPSEKAYNPLKVMDDPLLKKYFKLKNLNIPANMVKMKMEAEAVDPDLLDHPERISPNDPRMRKRHFTYKS</sequence>
<gene>
    <name evidence="4" type="ORF">BN9_007280</name>
</gene>
<feature type="region of interest" description="Disordered" evidence="3">
    <location>
        <begin position="334"/>
        <end position="356"/>
    </location>
</feature>
<evidence type="ECO:0000313" key="5">
    <source>
        <dbReference type="Proteomes" id="UP000053237"/>
    </source>
</evidence>